<comment type="caution">
    <text evidence="1">Lacks conserved residue(s) required for the propagation of feature annotation.</text>
</comment>
<dbReference type="OrthoDB" id="5867083at2759"/>
<protein>
    <recommendedName>
        <fullName evidence="2">ShKT domain-containing protein</fullName>
    </recommendedName>
</protein>
<dbReference type="EMBL" id="UYYB01125660">
    <property type="protein sequence ID" value="VDM83835.1"/>
    <property type="molecule type" value="Genomic_DNA"/>
</dbReference>
<proteinExistence type="predicted"/>
<accession>A0A3P7LMT7</accession>
<dbReference type="PROSITE" id="PS51670">
    <property type="entry name" value="SHKT"/>
    <property type="match status" value="1"/>
</dbReference>
<gene>
    <name evidence="3" type="ORF">SVUK_LOCUS18833</name>
</gene>
<evidence type="ECO:0000256" key="1">
    <source>
        <dbReference type="PROSITE-ProRule" id="PRU01005"/>
    </source>
</evidence>
<name>A0A3P7LMT7_STRVU</name>
<reference evidence="3 4" key="1">
    <citation type="submission" date="2018-11" db="EMBL/GenBank/DDBJ databases">
        <authorList>
            <consortium name="Pathogen Informatics"/>
        </authorList>
    </citation>
    <scope>NUCLEOTIDE SEQUENCE [LARGE SCALE GENOMIC DNA]</scope>
</reference>
<dbReference type="SMART" id="SM00254">
    <property type="entry name" value="ShKT"/>
    <property type="match status" value="1"/>
</dbReference>
<feature type="domain" description="ShKT" evidence="2">
    <location>
        <begin position="21"/>
        <end position="59"/>
    </location>
</feature>
<dbReference type="PANTHER" id="PTHR21724">
    <property type="entry name" value="SHKT DOMAIN-CONTAINING PROTEIN"/>
    <property type="match status" value="1"/>
</dbReference>
<dbReference type="PANTHER" id="PTHR21724:SF0">
    <property type="entry name" value="SHKT DOMAIN-CONTAINING PROTEIN"/>
    <property type="match status" value="1"/>
</dbReference>
<sequence>MAVANCAKHCGYCCQTPEYSCTNKQFPRTRCETVTAAQCQAPQWRQILAEDCPAVCGFCLAGGCVDTEIECANDPSICRNIEMQDFVKVLQCFSTFR</sequence>
<dbReference type="Gene3D" id="1.10.10.1940">
    <property type="match status" value="1"/>
</dbReference>
<dbReference type="InterPro" id="IPR003582">
    <property type="entry name" value="ShKT_dom"/>
</dbReference>
<dbReference type="Pfam" id="PF01549">
    <property type="entry name" value="ShK"/>
    <property type="match status" value="2"/>
</dbReference>
<dbReference type="Proteomes" id="UP000270094">
    <property type="component" value="Unassembled WGS sequence"/>
</dbReference>
<keyword evidence="4" id="KW-1185">Reference proteome</keyword>
<evidence type="ECO:0000313" key="3">
    <source>
        <dbReference type="EMBL" id="VDM83835.1"/>
    </source>
</evidence>
<evidence type="ECO:0000259" key="2">
    <source>
        <dbReference type="PROSITE" id="PS51670"/>
    </source>
</evidence>
<dbReference type="AlphaFoldDB" id="A0A3P7LMT7"/>
<organism evidence="3 4">
    <name type="scientific">Strongylus vulgaris</name>
    <name type="common">Blood worm</name>
    <dbReference type="NCBI Taxonomy" id="40348"/>
    <lineage>
        <taxon>Eukaryota</taxon>
        <taxon>Metazoa</taxon>
        <taxon>Ecdysozoa</taxon>
        <taxon>Nematoda</taxon>
        <taxon>Chromadorea</taxon>
        <taxon>Rhabditida</taxon>
        <taxon>Rhabditina</taxon>
        <taxon>Rhabditomorpha</taxon>
        <taxon>Strongyloidea</taxon>
        <taxon>Strongylidae</taxon>
        <taxon>Strongylus</taxon>
    </lineage>
</organism>
<evidence type="ECO:0000313" key="4">
    <source>
        <dbReference type="Proteomes" id="UP000270094"/>
    </source>
</evidence>